<gene>
    <name evidence="2" type="ORF">PPACK8108_LOCUS204</name>
</gene>
<proteinExistence type="predicted"/>
<evidence type="ECO:0000313" key="2">
    <source>
        <dbReference type="EMBL" id="CAH7665910.1"/>
    </source>
</evidence>
<organism evidence="2 3">
    <name type="scientific">Phakopsora pachyrhizi</name>
    <name type="common">Asian soybean rust disease fungus</name>
    <dbReference type="NCBI Taxonomy" id="170000"/>
    <lineage>
        <taxon>Eukaryota</taxon>
        <taxon>Fungi</taxon>
        <taxon>Dikarya</taxon>
        <taxon>Basidiomycota</taxon>
        <taxon>Pucciniomycotina</taxon>
        <taxon>Pucciniomycetes</taxon>
        <taxon>Pucciniales</taxon>
        <taxon>Phakopsoraceae</taxon>
        <taxon>Phakopsora</taxon>
    </lineage>
</organism>
<reference evidence="2" key="1">
    <citation type="submission" date="2022-06" db="EMBL/GenBank/DDBJ databases">
        <authorList>
            <consortium name="SYNGENTA / RWTH Aachen University"/>
        </authorList>
    </citation>
    <scope>NUCLEOTIDE SEQUENCE</scope>
</reference>
<dbReference type="EMBL" id="CALTRL010000014">
    <property type="protein sequence ID" value="CAH7665910.1"/>
    <property type="molecule type" value="Genomic_DNA"/>
</dbReference>
<feature type="compositionally biased region" description="Polar residues" evidence="1">
    <location>
        <begin position="635"/>
        <end position="651"/>
    </location>
</feature>
<accession>A0AAV0AD39</accession>
<feature type="region of interest" description="Disordered" evidence="1">
    <location>
        <begin position="250"/>
        <end position="356"/>
    </location>
</feature>
<comment type="caution">
    <text evidence="2">The sequence shown here is derived from an EMBL/GenBank/DDBJ whole genome shotgun (WGS) entry which is preliminary data.</text>
</comment>
<name>A0AAV0AD39_PHAPC</name>
<feature type="compositionally biased region" description="Polar residues" evidence="1">
    <location>
        <begin position="278"/>
        <end position="290"/>
    </location>
</feature>
<feature type="compositionally biased region" description="Polar residues" evidence="1">
    <location>
        <begin position="152"/>
        <end position="161"/>
    </location>
</feature>
<feature type="compositionally biased region" description="Low complexity" evidence="1">
    <location>
        <begin position="321"/>
        <end position="342"/>
    </location>
</feature>
<dbReference type="Proteomes" id="UP001153365">
    <property type="component" value="Unassembled WGS sequence"/>
</dbReference>
<feature type="region of interest" description="Disordered" evidence="1">
    <location>
        <begin position="134"/>
        <end position="230"/>
    </location>
</feature>
<protein>
    <submittedName>
        <fullName evidence="2">Expressed protein</fullName>
    </submittedName>
</protein>
<feature type="region of interest" description="Disordered" evidence="1">
    <location>
        <begin position="635"/>
        <end position="702"/>
    </location>
</feature>
<dbReference type="AlphaFoldDB" id="A0AAV0AD39"/>
<evidence type="ECO:0000256" key="1">
    <source>
        <dbReference type="SAM" id="MobiDB-lite"/>
    </source>
</evidence>
<keyword evidence="3" id="KW-1185">Reference proteome</keyword>
<sequence>MNLDPSTGLGWGINPFKETSRQKFETLFPGDQFINQFYQNVTELPLRQSSLNIHSPGGQPLSFSARLAVSEPYLTPSTSPLGYQITDLEVHPTSPFNDSHGYLDPSKLLMSRDSILPGDASMFIELISFPSDPHKSFQTNSSGTPARVSDSGFDNSNTPGSDNLIESFGLANQRTLPDTDFKTPQPTSNLRLSEAQRQTSDSINFPKSPESPTPLKRHPKPHQKELTSVKTFDLKKLSEELDVEDFKGDDRKFSSKFKKPTQKNSNSTTPPSPKSALPRNSSEHFNSPDKTPTGVKNFPPLTPVSVEDKPKPGRPTLPDESSSSSSTTQINNSIQNQSNFSIPKASPLTHGRSSPIQSIQHLKPSTIYPASRASLLSSVSNLKNQHSLVNQPRHSKPEFNNPFTPSVNIMEEFSEHVLMRNIPSLLPEDLTNDQFKADNKNSPSSGDFTCKNIQTDLFSNIQSLNSGSINSNPFQIGSNSNLNFNFMATTPQLPILDRDLEEFLMKQDAYNLFLNNSHLLQSDYNKFDVNDDLGSMYPTSVNGYHLNDNESIFSNDSFDLNLNNFQNAYHYPVPSNNFDLTITPKNISTGTFKDEPKNLFHSLDQENFPKLNQNSLGLNLSPTPSEFNTSIRFSYSKSTSNQPSDNLTSFKGPQAPDKIKRSSVYNKRKNSSIVDNSNHLKEMSKGSLSSVTDPIGSHKNDEKRFKLSISGDLSSRKSSIFVNFTSKDSKRLLSGVAPSGSSKRKK</sequence>
<evidence type="ECO:0000313" key="3">
    <source>
        <dbReference type="Proteomes" id="UP001153365"/>
    </source>
</evidence>
<feature type="compositionally biased region" description="Polar residues" evidence="1">
    <location>
        <begin position="170"/>
        <end position="205"/>
    </location>
</feature>